<proteinExistence type="predicted"/>
<sequence>MLIIKIIKYKQKEYYENKNKDNVFLLDNNNNVTNKINKENFENYKDYINVYLNYNLCLFLNKNEMKEIEIENEKLSNNNNILWIVDFGATKSIVVNKNILTNIRKGFHKINLADNTKIITELIGDYVGYINNMKVIFKDVIVCPVIFYNVVSVNDIINNNLNVNFSKNELNNNIKNIFNNESKNLIMESKENGNLFFIKTTFYDPNLKSIDKNTNKESVNIIKDEIDTGSEINYCHKDLEKKIIHYRFGHPGNYKQKPLEKMIKSIKILYTRTTDGYCIGMDKNNFGYKLITKDGYVTIRKEAYFQEEDIINNNNESIDNISFWDDNESSNKEYDNNENLNSNNIKILDDNHDTNNLEDFDNNNNSNEYDFSGKKPVFNYKKHKLNILDTQGELINDNLNNRLLNELDNGLLKIENLYNIEIQNFNENRIPKNLKEALQSNDIKICIIIVYANENIFFKKIIRNLRRNSCFL</sequence>
<evidence type="ECO:0000313" key="2">
    <source>
        <dbReference type="EMBL" id="ORY54215.1"/>
    </source>
</evidence>
<comment type="caution">
    <text evidence="2">The sequence shown here is derived from an EMBL/GenBank/DDBJ whole genome shotgun (WGS) entry which is preliminary data.</text>
</comment>
<dbReference type="Proteomes" id="UP000193920">
    <property type="component" value="Unassembled WGS sequence"/>
</dbReference>
<name>A0A1Y2D6K8_9FUNG</name>
<protein>
    <recommendedName>
        <fullName evidence="1">Retrovirus-related Pol polyprotein from transposon TNT 1-94-like beta-barrel domain-containing protein</fullName>
    </recommendedName>
</protein>
<keyword evidence="3" id="KW-1185">Reference proteome</keyword>
<dbReference type="EMBL" id="MCOG01000087">
    <property type="protein sequence ID" value="ORY54215.1"/>
    <property type="molecule type" value="Genomic_DNA"/>
</dbReference>
<feature type="domain" description="Retrovirus-related Pol polyprotein from transposon TNT 1-94-like beta-barrel" evidence="1">
    <location>
        <begin position="83"/>
        <end position="159"/>
    </location>
</feature>
<dbReference type="InterPro" id="IPR054722">
    <property type="entry name" value="PolX-like_BBD"/>
</dbReference>
<evidence type="ECO:0000313" key="3">
    <source>
        <dbReference type="Proteomes" id="UP000193920"/>
    </source>
</evidence>
<reference evidence="2 3" key="1">
    <citation type="submission" date="2016-08" db="EMBL/GenBank/DDBJ databases">
        <title>A Parts List for Fungal Cellulosomes Revealed by Comparative Genomics.</title>
        <authorList>
            <consortium name="DOE Joint Genome Institute"/>
            <person name="Haitjema C.H."/>
            <person name="Gilmore S.P."/>
            <person name="Henske J.K."/>
            <person name="Solomon K.V."/>
            <person name="De Groot R."/>
            <person name="Kuo A."/>
            <person name="Mondo S.J."/>
            <person name="Salamov A.A."/>
            <person name="Labutti K."/>
            <person name="Zhao Z."/>
            <person name="Chiniquy J."/>
            <person name="Barry K."/>
            <person name="Brewer H.M."/>
            <person name="Purvine S.O."/>
            <person name="Wright A.T."/>
            <person name="Boxma B."/>
            <person name="Van Alen T."/>
            <person name="Hackstein J.H."/>
            <person name="Baker S.E."/>
            <person name="Grigoriev I.V."/>
            <person name="O'Malley M.A."/>
        </authorList>
    </citation>
    <scope>NUCLEOTIDE SEQUENCE [LARGE SCALE GENOMIC DNA]</scope>
    <source>
        <strain evidence="2 3">G1</strain>
    </source>
</reference>
<gene>
    <name evidence="2" type="ORF">LY90DRAFT_507772</name>
</gene>
<accession>A0A1Y2D6K8</accession>
<evidence type="ECO:0000259" key="1">
    <source>
        <dbReference type="Pfam" id="PF22936"/>
    </source>
</evidence>
<organism evidence="2 3">
    <name type="scientific">Neocallimastix californiae</name>
    <dbReference type="NCBI Taxonomy" id="1754190"/>
    <lineage>
        <taxon>Eukaryota</taxon>
        <taxon>Fungi</taxon>
        <taxon>Fungi incertae sedis</taxon>
        <taxon>Chytridiomycota</taxon>
        <taxon>Chytridiomycota incertae sedis</taxon>
        <taxon>Neocallimastigomycetes</taxon>
        <taxon>Neocallimastigales</taxon>
        <taxon>Neocallimastigaceae</taxon>
        <taxon>Neocallimastix</taxon>
    </lineage>
</organism>
<dbReference type="AlphaFoldDB" id="A0A1Y2D6K8"/>
<dbReference type="Pfam" id="PF22936">
    <property type="entry name" value="Pol_BBD"/>
    <property type="match status" value="1"/>
</dbReference>